<gene>
    <name evidence="6 15" type="primary">rpoB</name>
    <name evidence="15" type="ORF">ACFOGJ_02365</name>
</gene>
<keyword evidence="1 6" id="KW-0240">DNA-directed RNA polymerase</keyword>
<dbReference type="SUPFAM" id="SSF64484">
    <property type="entry name" value="beta and beta-prime subunits of DNA dependent RNA-polymerase"/>
    <property type="match status" value="1"/>
</dbReference>
<comment type="similarity">
    <text evidence="6 7">Belongs to the RNA polymerase beta chain family.</text>
</comment>
<evidence type="ECO:0000256" key="1">
    <source>
        <dbReference type="ARBA" id="ARBA00022478"/>
    </source>
</evidence>
<dbReference type="Pfam" id="PF10385">
    <property type="entry name" value="RNA_pol_Rpb2_45"/>
    <property type="match status" value="1"/>
</dbReference>
<evidence type="ECO:0000259" key="10">
    <source>
        <dbReference type="Pfam" id="PF04560"/>
    </source>
</evidence>
<dbReference type="Pfam" id="PF00562">
    <property type="entry name" value="RNA_pol_Rpb2_6"/>
    <property type="match status" value="1"/>
</dbReference>
<dbReference type="InterPro" id="IPR007121">
    <property type="entry name" value="RNA_pol_bsu_CS"/>
</dbReference>
<evidence type="ECO:0000256" key="3">
    <source>
        <dbReference type="ARBA" id="ARBA00022695"/>
    </source>
</evidence>
<feature type="domain" description="RNA polymerase Rpb2" evidence="11">
    <location>
        <begin position="347"/>
        <end position="460"/>
    </location>
</feature>
<dbReference type="InterPro" id="IPR007645">
    <property type="entry name" value="RNA_pol_Rpb2_3"/>
</dbReference>
<keyword evidence="16" id="KW-1185">Reference proteome</keyword>
<evidence type="ECO:0000256" key="2">
    <source>
        <dbReference type="ARBA" id="ARBA00022679"/>
    </source>
</evidence>
<dbReference type="Gene3D" id="3.90.1110.10">
    <property type="entry name" value="RNA polymerase Rpb2, domain 2"/>
    <property type="match status" value="1"/>
</dbReference>
<dbReference type="InterPro" id="IPR007644">
    <property type="entry name" value="RNA_pol_bsu_protrusion"/>
</dbReference>
<feature type="domain" description="RNA polymerase Rpb2" evidence="11">
    <location>
        <begin position="156"/>
        <end position="226"/>
    </location>
</feature>
<keyword evidence="4 6" id="KW-0804">Transcription</keyword>
<dbReference type="CDD" id="cd00653">
    <property type="entry name" value="RNA_pol_B_RPB2"/>
    <property type="match status" value="1"/>
</dbReference>
<feature type="domain" description="RNA polymerase beta subunit protrusion" evidence="12">
    <location>
        <begin position="27"/>
        <end position="503"/>
    </location>
</feature>
<dbReference type="InterPro" id="IPR019462">
    <property type="entry name" value="DNA-dir_RNA_pol_bsu_external_1"/>
</dbReference>
<dbReference type="HAMAP" id="MF_01321">
    <property type="entry name" value="RNApol_bact_RpoB"/>
    <property type="match status" value="1"/>
</dbReference>
<evidence type="ECO:0000259" key="13">
    <source>
        <dbReference type="Pfam" id="PF04565"/>
    </source>
</evidence>
<feature type="domain" description="DNA-directed RNA polymerase beta subunit external 1" evidence="14">
    <location>
        <begin position="597"/>
        <end position="662"/>
    </location>
</feature>
<dbReference type="PROSITE" id="PS01166">
    <property type="entry name" value="RNA_POL_BETA"/>
    <property type="match status" value="1"/>
</dbReference>
<comment type="subunit">
    <text evidence="6 8">The RNAP catalytic core consists of 2 alpha, 1 beta, 1 beta' and 1 omega subunit. When a sigma factor is associated with the core the holoenzyme is formed, which can initiate transcription.</text>
</comment>
<dbReference type="Pfam" id="PF04563">
    <property type="entry name" value="RNA_pol_Rpb2_1"/>
    <property type="match status" value="1"/>
</dbReference>
<comment type="catalytic activity">
    <reaction evidence="5 6 8">
        <text>RNA(n) + a ribonucleoside 5'-triphosphate = RNA(n+1) + diphosphate</text>
        <dbReference type="Rhea" id="RHEA:21248"/>
        <dbReference type="Rhea" id="RHEA-COMP:14527"/>
        <dbReference type="Rhea" id="RHEA-COMP:17342"/>
        <dbReference type="ChEBI" id="CHEBI:33019"/>
        <dbReference type="ChEBI" id="CHEBI:61557"/>
        <dbReference type="ChEBI" id="CHEBI:140395"/>
        <dbReference type="EC" id="2.7.7.6"/>
    </reaction>
</comment>
<dbReference type="Pfam" id="PF04561">
    <property type="entry name" value="RNA_pol_Rpb2_2"/>
    <property type="match status" value="2"/>
</dbReference>
<evidence type="ECO:0000259" key="12">
    <source>
        <dbReference type="Pfam" id="PF04563"/>
    </source>
</evidence>
<dbReference type="Gene3D" id="2.30.150.10">
    <property type="entry name" value="DNA-directed RNA polymerase, beta subunit, external 1 domain"/>
    <property type="match status" value="1"/>
</dbReference>
<evidence type="ECO:0000256" key="5">
    <source>
        <dbReference type="ARBA" id="ARBA00048552"/>
    </source>
</evidence>
<evidence type="ECO:0000259" key="14">
    <source>
        <dbReference type="Pfam" id="PF10385"/>
    </source>
</evidence>
<comment type="function">
    <text evidence="6 8">DNA-dependent RNA polymerase catalyzes the transcription of DNA into RNA using the four ribonucleoside triphosphates as substrates.</text>
</comment>
<proteinExistence type="inferred from homology"/>
<feature type="domain" description="RNA polymerase Rpb2" evidence="13">
    <location>
        <begin position="519"/>
        <end position="587"/>
    </location>
</feature>
<feature type="domain" description="DNA-directed RNA polymerase subunit 2 hybrid-binding" evidence="9">
    <location>
        <begin position="724"/>
        <end position="1283"/>
    </location>
</feature>
<dbReference type="Proteomes" id="UP001595528">
    <property type="component" value="Unassembled WGS sequence"/>
</dbReference>
<dbReference type="InterPro" id="IPR014724">
    <property type="entry name" value="RNA_pol_RPB2_OB-fold"/>
</dbReference>
<dbReference type="Pfam" id="PF04560">
    <property type="entry name" value="RNA_pol_Rpb2_7"/>
    <property type="match status" value="1"/>
</dbReference>
<evidence type="ECO:0000256" key="6">
    <source>
        <dbReference type="HAMAP-Rule" id="MF_01321"/>
    </source>
</evidence>
<dbReference type="Gene3D" id="2.40.270.10">
    <property type="entry name" value="DNA-directed RNA polymerase, subunit 2, domain 6"/>
    <property type="match status" value="1"/>
</dbReference>
<dbReference type="InterPro" id="IPR007642">
    <property type="entry name" value="RNA_pol_Rpb2_2"/>
</dbReference>
<dbReference type="GO" id="GO:0003899">
    <property type="term" value="F:DNA-directed RNA polymerase activity"/>
    <property type="evidence" value="ECO:0007669"/>
    <property type="project" value="UniProtKB-EC"/>
</dbReference>
<dbReference type="GO" id="GO:0000428">
    <property type="term" value="C:DNA-directed RNA polymerase complex"/>
    <property type="evidence" value="ECO:0007669"/>
    <property type="project" value="UniProtKB-KW"/>
</dbReference>
<sequence length="1363" mass="151806">MPLSLTERKRIRKTFGRIPSVAAMPNLIEVQKSSYDSFLMVDIDDRPDTGLQGVFKSVFPIKDFSETASLEFVRYEFDPPKYDVDECMARGMTFAAPLKVTLRLIVFEVDPDTQAKSVLDIKEQDVYMGDMPLMTDKGTFIINGTERVIVSQMHRSPGVFFDHDRGKTHPSGKYLFAARIIPYRGSWLDFEFDAKDIVYVRIDRRRKLPVTTLLFALGLTSEEILDYFYEKVIYRFDGQNWSTEFNAERLRGLRVAHDLIDAATGNVVVSAGTKVTPRLAKKLEEQGVKQLQVNKADLIGRYCANDMVNMETGEIYVEAGEEISEAALETLETIGVNELPTLDVDDVMRGAYIRNTMVADKNQSREAALYEIYRVMRPGEPPTPETAEALFSGLFFDGERYDLSAVGRVKMNARLGLETEDNVRILRTEDMLSVIKTLVDLRDGRGEIDDIDHLGNRRVRSVGELMENQYRIGLLRMERAIRERMSSVEIDTVMPHDLINAKPAAAAVREFFGSSQLSQFMDQTNPLSEITHKRRLSALGPGGLTRERAGFEVRDVHPTHYGRICPIETPEGPNIGLINSLATYARVNQYGFIESPYRKVIDGRASEEVVYLTAMEEGKYTIAQANAELDEEGRFISELVSCRLGGDFQMVKPDQIDYIDVSPKQLVSVAAALIPFLENDDANRALMGSNMQRQAVPLLRADAPMVGTGMEETVARDSGATIAARRTGVVDQVDATRIVIRATENEDLSQSNVDIYKLMKFQRSNQNTCINQRPLVKVGDAVRAGDIIADGPSTEMGELALGRNVLVAFMPWNGYNFEDSILISERIVKDDVFTSIHIEEFEVMARDTKLGPEEITRDIPNVSEEGLRNLDEAGIVYVGAEVAAGDILTGKITPKGESPMTPEEKLLRAIFGEKASDVRDTSLRVPPGVTGTVVEVRVFSRHGVEKDERALAIERAEIENLAKDRDDEKAILERSIYAALQELLTGHDVIKGPKALPSGKTVTAEALQGLPRAHWWQISVGADEVMERVEALKRQHDQMMDRLQARFENKVEKLQRGDELPPGVMKMVKVFVAVKRKLQPGDKMAGRHGNKGVISRILPEEDMPYLEDGQPVDIVLNPLGVPSRMNVGQILETHLGWSSHGIGRRVTEVLESVAGNGEKATELRTLLKGVYGDAQYEEGVAKLDDDSVVEMSGNLRRGVPFATPVFDGAIEADIVQMLDKAGLDHSGQVTLVDGRTGEAFDRKVTVGYIYMLKLHHLVDDKIHARSIGPYSLVTQQPLGGKAQFGGQRFGEMEVWALQAYGASYTLQEMLTVKSDDVAGRTKVYEAIVRGEDNFEAGIPESFNVLVKEMRSLGLNVELKQSGF</sequence>
<keyword evidence="3 6" id="KW-0548">Nucleotidyltransferase</keyword>
<protein>
    <recommendedName>
        <fullName evidence="6 8">DNA-directed RNA polymerase subunit beta</fullName>
        <shortName evidence="6">RNAP subunit beta</shortName>
        <ecNumber evidence="6 8">2.7.7.6</ecNumber>
    </recommendedName>
    <alternativeName>
        <fullName evidence="6">RNA polymerase subunit beta</fullName>
    </alternativeName>
    <alternativeName>
        <fullName evidence="6">Transcriptase subunit beta</fullName>
    </alternativeName>
</protein>
<dbReference type="EMBL" id="JBHRTR010000006">
    <property type="protein sequence ID" value="MFC3226052.1"/>
    <property type="molecule type" value="Genomic_DNA"/>
</dbReference>
<dbReference type="RefSeq" id="WP_379897813.1">
    <property type="nucleotide sequence ID" value="NZ_JBHRTR010000006.1"/>
</dbReference>
<dbReference type="EC" id="2.7.7.6" evidence="6 8"/>
<evidence type="ECO:0000256" key="7">
    <source>
        <dbReference type="RuleBase" id="RU000434"/>
    </source>
</evidence>
<name>A0ABV7KVK3_9PROT</name>
<dbReference type="PANTHER" id="PTHR20856">
    <property type="entry name" value="DNA-DIRECTED RNA POLYMERASE I SUBUNIT 2"/>
    <property type="match status" value="1"/>
</dbReference>
<accession>A0ABV7KVK3</accession>
<organism evidence="15 16">
    <name type="scientific">Marinibaculum pumilum</name>
    <dbReference type="NCBI Taxonomy" id="1766165"/>
    <lineage>
        <taxon>Bacteria</taxon>
        <taxon>Pseudomonadati</taxon>
        <taxon>Pseudomonadota</taxon>
        <taxon>Alphaproteobacteria</taxon>
        <taxon>Rhodospirillales</taxon>
        <taxon>Rhodospirillaceae</taxon>
        <taxon>Marinibaculum</taxon>
    </lineage>
</organism>
<dbReference type="InterPro" id="IPR037034">
    <property type="entry name" value="RNA_pol_Rpb2_2_sf"/>
</dbReference>
<dbReference type="InterPro" id="IPR007120">
    <property type="entry name" value="DNA-dir_RNAP_su2_dom"/>
</dbReference>
<evidence type="ECO:0000313" key="15">
    <source>
        <dbReference type="EMBL" id="MFC3226052.1"/>
    </source>
</evidence>
<evidence type="ECO:0000313" key="16">
    <source>
        <dbReference type="Proteomes" id="UP001595528"/>
    </source>
</evidence>
<dbReference type="InterPro" id="IPR037033">
    <property type="entry name" value="DNA-dir_RNAP_su2_hyb_sf"/>
</dbReference>
<dbReference type="Gene3D" id="3.90.1100.10">
    <property type="match status" value="2"/>
</dbReference>
<dbReference type="InterPro" id="IPR015712">
    <property type="entry name" value="DNA-dir_RNA_pol_su2"/>
</dbReference>
<keyword evidence="2 6" id="KW-0808">Transferase</keyword>
<dbReference type="Gene3D" id="2.40.50.100">
    <property type="match status" value="1"/>
</dbReference>
<dbReference type="InterPro" id="IPR042107">
    <property type="entry name" value="DNA-dir_RNA_pol_bsu_ext_1_sf"/>
</dbReference>
<dbReference type="Gene3D" id="3.90.1800.10">
    <property type="entry name" value="RNA polymerase alpha subunit dimerisation domain"/>
    <property type="match status" value="1"/>
</dbReference>
<dbReference type="InterPro" id="IPR007641">
    <property type="entry name" value="RNA_pol_Rpb2_7"/>
</dbReference>
<dbReference type="NCBIfam" id="TIGR02013">
    <property type="entry name" value="rpoB"/>
    <property type="match status" value="1"/>
</dbReference>
<evidence type="ECO:0000256" key="8">
    <source>
        <dbReference type="RuleBase" id="RU363031"/>
    </source>
</evidence>
<evidence type="ECO:0000256" key="4">
    <source>
        <dbReference type="ARBA" id="ARBA00023163"/>
    </source>
</evidence>
<dbReference type="NCBIfam" id="NF001616">
    <property type="entry name" value="PRK00405.1"/>
    <property type="match status" value="1"/>
</dbReference>
<dbReference type="Gene3D" id="2.40.50.150">
    <property type="match status" value="1"/>
</dbReference>
<reference evidence="16" key="1">
    <citation type="journal article" date="2019" name="Int. J. Syst. Evol. Microbiol.">
        <title>The Global Catalogue of Microorganisms (GCM) 10K type strain sequencing project: providing services to taxonomists for standard genome sequencing and annotation.</title>
        <authorList>
            <consortium name="The Broad Institute Genomics Platform"/>
            <consortium name="The Broad Institute Genome Sequencing Center for Infectious Disease"/>
            <person name="Wu L."/>
            <person name="Ma J."/>
        </authorList>
    </citation>
    <scope>NUCLEOTIDE SEQUENCE [LARGE SCALE GENOMIC DNA]</scope>
    <source>
        <strain evidence="16">KCTC 42964</strain>
    </source>
</reference>
<evidence type="ECO:0000259" key="9">
    <source>
        <dbReference type="Pfam" id="PF00562"/>
    </source>
</evidence>
<dbReference type="Pfam" id="PF04565">
    <property type="entry name" value="RNA_pol_Rpb2_3"/>
    <property type="match status" value="1"/>
</dbReference>
<evidence type="ECO:0000259" key="11">
    <source>
        <dbReference type="Pfam" id="PF04561"/>
    </source>
</evidence>
<feature type="domain" description="RNA polymerase Rpb2" evidence="10">
    <location>
        <begin position="1285"/>
        <end position="1359"/>
    </location>
</feature>
<comment type="caution">
    <text evidence="15">The sequence shown here is derived from an EMBL/GenBank/DDBJ whole genome shotgun (WGS) entry which is preliminary data.</text>
</comment>
<dbReference type="InterPro" id="IPR010243">
    <property type="entry name" value="RNA_pol_bsu_bac"/>
</dbReference>